<name>A0ACC2F0I5_DALPE</name>
<evidence type="ECO:0000313" key="2">
    <source>
        <dbReference type="Proteomes" id="UP001157502"/>
    </source>
</evidence>
<proteinExistence type="predicted"/>
<dbReference type="EMBL" id="CM055764">
    <property type="protein sequence ID" value="KAJ7984853.1"/>
    <property type="molecule type" value="Genomic_DNA"/>
</dbReference>
<organism evidence="1 2">
    <name type="scientific">Dallia pectoralis</name>
    <name type="common">Alaska blackfish</name>
    <dbReference type="NCBI Taxonomy" id="75939"/>
    <lineage>
        <taxon>Eukaryota</taxon>
        <taxon>Metazoa</taxon>
        <taxon>Chordata</taxon>
        <taxon>Craniata</taxon>
        <taxon>Vertebrata</taxon>
        <taxon>Euteleostomi</taxon>
        <taxon>Actinopterygii</taxon>
        <taxon>Neopterygii</taxon>
        <taxon>Teleostei</taxon>
        <taxon>Protacanthopterygii</taxon>
        <taxon>Esociformes</taxon>
        <taxon>Umbridae</taxon>
        <taxon>Dallia</taxon>
    </lineage>
</organism>
<evidence type="ECO:0000313" key="1">
    <source>
        <dbReference type="EMBL" id="KAJ7984853.1"/>
    </source>
</evidence>
<keyword evidence="2" id="KW-1185">Reference proteome</keyword>
<accession>A0ACC2F0I5</accession>
<dbReference type="Proteomes" id="UP001157502">
    <property type="component" value="Chromosome 37"/>
</dbReference>
<protein>
    <submittedName>
        <fullName evidence="1">Uncharacterized protein</fullName>
    </submittedName>
</protein>
<sequence>MLPPSRWAQRFLRSFALTRVMGRVTNPNVQSSRTRHSRNGRATEACQFHGIPVGHPSPHRSCNNAGVPLQLISALKGSDNVERGALTDWNSRGPPGASQGLVGPRCLMSLVVYPLNRVDGWEFSSVSYYQPLGSGGIG</sequence>
<comment type="caution">
    <text evidence="1">The sequence shown here is derived from an EMBL/GenBank/DDBJ whole genome shotgun (WGS) entry which is preliminary data.</text>
</comment>
<reference evidence="1" key="1">
    <citation type="submission" date="2021-05" db="EMBL/GenBank/DDBJ databases">
        <authorList>
            <person name="Pan Q."/>
            <person name="Jouanno E."/>
            <person name="Zahm M."/>
            <person name="Klopp C."/>
            <person name="Cabau C."/>
            <person name="Louis A."/>
            <person name="Berthelot C."/>
            <person name="Parey E."/>
            <person name="Roest Crollius H."/>
            <person name="Montfort J."/>
            <person name="Robinson-Rechavi M."/>
            <person name="Bouchez O."/>
            <person name="Lampietro C."/>
            <person name="Lopez Roques C."/>
            <person name="Donnadieu C."/>
            <person name="Postlethwait J."/>
            <person name="Bobe J."/>
            <person name="Dillon D."/>
            <person name="Chandos A."/>
            <person name="von Hippel F."/>
            <person name="Guiguen Y."/>
        </authorList>
    </citation>
    <scope>NUCLEOTIDE SEQUENCE</scope>
    <source>
        <strain evidence="1">YG-Jan2019</strain>
    </source>
</reference>
<gene>
    <name evidence="1" type="ORF">DPEC_G00359080</name>
</gene>